<dbReference type="EC" id="2.6.1.1" evidence="8"/>
<dbReference type="Gene3D" id="3.40.640.10">
    <property type="entry name" value="Type I PLP-dependent aspartate aminotransferase-like (Major domain)"/>
    <property type="match status" value="1"/>
</dbReference>
<reference evidence="8" key="1">
    <citation type="submission" date="2020-02" db="EMBL/GenBank/DDBJ databases">
        <authorList>
            <person name="Meier V. D."/>
        </authorList>
    </citation>
    <scope>NUCLEOTIDE SEQUENCE</scope>
    <source>
        <strain evidence="8">AVDCRST_MAG86</strain>
    </source>
</reference>
<dbReference type="FunFam" id="3.40.640.10:FF:000053">
    <property type="entry name" value="Aminotransferase, class I"/>
    <property type="match status" value="1"/>
</dbReference>
<comment type="subunit">
    <text evidence="3">Homodimer.</text>
</comment>
<keyword evidence="6" id="KW-0663">Pyridoxal phosphate</keyword>
<accession>A0A6J4VBS8</accession>
<dbReference type="GO" id="GO:1901605">
    <property type="term" value="P:alpha-amino acid metabolic process"/>
    <property type="evidence" value="ECO:0007669"/>
    <property type="project" value="TreeGrafter"/>
</dbReference>
<dbReference type="PANTHER" id="PTHR42790:SF19">
    <property type="entry name" value="KYNURENINE_ALPHA-AMINOADIPATE AMINOTRANSFERASE, MITOCHONDRIAL"/>
    <property type="match status" value="1"/>
</dbReference>
<keyword evidence="4 8" id="KW-0032">Aminotransferase</keyword>
<gene>
    <name evidence="8" type="ORF">AVDCRST_MAG86-1998</name>
</gene>
<evidence type="ECO:0000256" key="1">
    <source>
        <dbReference type="ARBA" id="ARBA00001933"/>
    </source>
</evidence>
<sequence>MNWSERFATRTLRMKPSAIREILKLTQGGQVISFAGGLPAPHLFPVEQLRRAAETVLTQSGREALQYSTTEGYRPLREWVAARLQASAEEVQIVSGSQQALDLVAKLFLNPGDTVVVGAPTYVGALRAFDAYEVEYVSVPTDDEGMLPDALEAALKTQPKLVYVIPNFDNPTGVTVSLERRRAMVELARRYGVPILEDNPYGELRFEGAELPNLYTLAPDVVLYAGTFSKIMVPGFRLAWVLADPQVVTLLTRAKQATDLHTATYTQMIAFEAAKDRFIDAHVLQVRDYYREQRDLMLRALAAHMSREVRWTRPAGGMFLWLTLPEDMNASDIAYDAVQQNVAYVPGETFFTDGSSLNTLRLSYSVASAEEIDEGVRRLSGVFKAQLENARVH</sequence>
<dbReference type="PANTHER" id="PTHR42790">
    <property type="entry name" value="AMINOTRANSFERASE"/>
    <property type="match status" value="1"/>
</dbReference>
<evidence type="ECO:0000256" key="4">
    <source>
        <dbReference type="ARBA" id="ARBA00022576"/>
    </source>
</evidence>
<dbReference type="GO" id="GO:0004069">
    <property type="term" value="F:L-aspartate:2-oxoglutarate aminotransferase activity"/>
    <property type="evidence" value="ECO:0007669"/>
    <property type="project" value="UniProtKB-EC"/>
</dbReference>
<evidence type="ECO:0000313" key="8">
    <source>
        <dbReference type="EMBL" id="CAA9574229.1"/>
    </source>
</evidence>
<evidence type="ECO:0000256" key="5">
    <source>
        <dbReference type="ARBA" id="ARBA00022679"/>
    </source>
</evidence>
<feature type="domain" description="Aminotransferase class I/classII large" evidence="7">
    <location>
        <begin position="45"/>
        <end position="379"/>
    </location>
</feature>
<evidence type="ECO:0000256" key="3">
    <source>
        <dbReference type="ARBA" id="ARBA00011738"/>
    </source>
</evidence>
<dbReference type="EMBL" id="CADCWP010000161">
    <property type="protein sequence ID" value="CAA9574229.1"/>
    <property type="molecule type" value="Genomic_DNA"/>
</dbReference>
<dbReference type="Pfam" id="PF00155">
    <property type="entry name" value="Aminotran_1_2"/>
    <property type="match status" value="1"/>
</dbReference>
<dbReference type="SUPFAM" id="SSF53383">
    <property type="entry name" value="PLP-dependent transferases"/>
    <property type="match status" value="1"/>
</dbReference>
<organism evidence="8">
    <name type="scientific">uncultured Truepera sp</name>
    <dbReference type="NCBI Taxonomy" id="543023"/>
    <lineage>
        <taxon>Bacteria</taxon>
        <taxon>Thermotogati</taxon>
        <taxon>Deinococcota</taxon>
        <taxon>Deinococci</taxon>
        <taxon>Trueperales</taxon>
        <taxon>Trueperaceae</taxon>
        <taxon>Truepera</taxon>
        <taxon>environmental samples</taxon>
    </lineage>
</organism>
<comment type="cofactor">
    <cofactor evidence="1">
        <name>pyridoxal 5'-phosphate</name>
        <dbReference type="ChEBI" id="CHEBI:597326"/>
    </cofactor>
</comment>
<dbReference type="InterPro" id="IPR050859">
    <property type="entry name" value="Class-I_PLP-dep_aminotransf"/>
</dbReference>
<protein>
    <submittedName>
        <fullName evidence="8">Aspartate aminotransferase (AspB-4)</fullName>
        <ecNumber evidence="8">2.6.1.1</ecNumber>
    </submittedName>
</protein>
<name>A0A6J4VBS8_9DEIN</name>
<proteinExistence type="inferred from homology"/>
<dbReference type="AlphaFoldDB" id="A0A6J4VBS8"/>
<dbReference type="CDD" id="cd00609">
    <property type="entry name" value="AAT_like"/>
    <property type="match status" value="1"/>
</dbReference>
<comment type="similarity">
    <text evidence="2">Belongs to the class-I pyridoxal-phosphate-dependent aminotransferase family.</text>
</comment>
<evidence type="ECO:0000259" key="7">
    <source>
        <dbReference type="Pfam" id="PF00155"/>
    </source>
</evidence>
<evidence type="ECO:0000256" key="6">
    <source>
        <dbReference type="ARBA" id="ARBA00022898"/>
    </source>
</evidence>
<dbReference type="Gene3D" id="3.90.1150.10">
    <property type="entry name" value="Aspartate Aminotransferase, domain 1"/>
    <property type="match status" value="1"/>
</dbReference>
<evidence type="ECO:0000256" key="2">
    <source>
        <dbReference type="ARBA" id="ARBA00007441"/>
    </source>
</evidence>
<dbReference type="InterPro" id="IPR015422">
    <property type="entry name" value="PyrdxlP-dep_Trfase_small"/>
</dbReference>
<dbReference type="InterPro" id="IPR015421">
    <property type="entry name" value="PyrdxlP-dep_Trfase_major"/>
</dbReference>
<dbReference type="InterPro" id="IPR015424">
    <property type="entry name" value="PyrdxlP-dep_Trfase"/>
</dbReference>
<dbReference type="InterPro" id="IPR004839">
    <property type="entry name" value="Aminotransferase_I/II_large"/>
</dbReference>
<keyword evidence="5 8" id="KW-0808">Transferase</keyword>
<dbReference type="GO" id="GO:0030170">
    <property type="term" value="F:pyridoxal phosphate binding"/>
    <property type="evidence" value="ECO:0007669"/>
    <property type="project" value="InterPro"/>
</dbReference>